<evidence type="ECO:0000313" key="10">
    <source>
        <dbReference type="Proteomes" id="UP000199608"/>
    </source>
</evidence>
<evidence type="ECO:0000259" key="8">
    <source>
        <dbReference type="PROSITE" id="PS50059"/>
    </source>
</evidence>
<protein>
    <recommendedName>
        <fullName evidence="7">Peptidyl-prolyl cis-trans isomerase</fullName>
        <ecNumber evidence="7">5.2.1.8</ecNumber>
    </recommendedName>
</protein>
<dbReference type="EMBL" id="FNLL01000004">
    <property type="protein sequence ID" value="SDU04568.1"/>
    <property type="molecule type" value="Genomic_DNA"/>
</dbReference>
<name>A0A1H2FC60_9BACT</name>
<evidence type="ECO:0000256" key="2">
    <source>
        <dbReference type="ARBA" id="ARBA00006577"/>
    </source>
</evidence>
<dbReference type="SUPFAM" id="SSF54534">
    <property type="entry name" value="FKBP-like"/>
    <property type="match status" value="1"/>
</dbReference>
<evidence type="ECO:0000313" key="9">
    <source>
        <dbReference type="EMBL" id="SDU04568.1"/>
    </source>
</evidence>
<sequence>MKVDLDKVSYVLGQSIGGDFKRQGFEINPEIFVDSFIAAFKGEQPQMPVGEMQHIMQNFQRAMQDKKQAEQMEAGKKNIEAGEKFLKENGKKEGVKTTESGLQYKVITKGSGKKPAATDTVETHYEGKTLEGKIFDSSYKRGKTTTFPLNGVIKGWTEALQLMAEGSKYELYIPSELAYGPTGSGGMIEPYSTLIFTVELIAVK</sequence>
<keyword evidence="4 6" id="KW-0697">Rotamase</keyword>
<dbReference type="InterPro" id="IPR036944">
    <property type="entry name" value="PPIase_FKBP_N_sf"/>
</dbReference>
<organism evidence="9 10">
    <name type="scientific">Desulfobacula phenolica</name>
    <dbReference type="NCBI Taxonomy" id="90732"/>
    <lineage>
        <taxon>Bacteria</taxon>
        <taxon>Pseudomonadati</taxon>
        <taxon>Thermodesulfobacteriota</taxon>
        <taxon>Desulfobacteria</taxon>
        <taxon>Desulfobacterales</taxon>
        <taxon>Desulfobacteraceae</taxon>
        <taxon>Desulfobacula</taxon>
    </lineage>
</organism>
<dbReference type="PROSITE" id="PS50059">
    <property type="entry name" value="FKBP_PPIASE"/>
    <property type="match status" value="1"/>
</dbReference>
<dbReference type="EC" id="5.2.1.8" evidence="7"/>
<comment type="catalytic activity">
    <reaction evidence="1 6 7">
        <text>[protein]-peptidylproline (omega=180) = [protein]-peptidylproline (omega=0)</text>
        <dbReference type="Rhea" id="RHEA:16237"/>
        <dbReference type="Rhea" id="RHEA-COMP:10747"/>
        <dbReference type="Rhea" id="RHEA-COMP:10748"/>
        <dbReference type="ChEBI" id="CHEBI:83833"/>
        <dbReference type="ChEBI" id="CHEBI:83834"/>
        <dbReference type="EC" id="5.2.1.8"/>
    </reaction>
</comment>
<evidence type="ECO:0000256" key="3">
    <source>
        <dbReference type="ARBA" id="ARBA00022729"/>
    </source>
</evidence>
<evidence type="ECO:0000256" key="5">
    <source>
        <dbReference type="ARBA" id="ARBA00023235"/>
    </source>
</evidence>
<keyword evidence="3" id="KW-0732">Signal</keyword>
<keyword evidence="5 6" id="KW-0413">Isomerase</keyword>
<accession>A0A1H2FC60</accession>
<dbReference type="FunFam" id="3.10.50.40:FF:000045">
    <property type="entry name" value="Peptidyl-prolyl cis-trans isomerase"/>
    <property type="match status" value="1"/>
</dbReference>
<feature type="domain" description="PPIase FKBP-type" evidence="8">
    <location>
        <begin position="118"/>
        <end position="204"/>
    </location>
</feature>
<dbReference type="GO" id="GO:0003755">
    <property type="term" value="F:peptidyl-prolyl cis-trans isomerase activity"/>
    <property type="evidence" value="ECO:0007669"/>
    <property type="project" value="UniProtKB-UniRule"/>
</dbReference>
<dbReference type="Gene3D" id="1.10.287.460">
    <property type="entry name" value="Peptidyl-prolyl cis-trans isomerase, FKBP-type, N-terminal domain"/>
    <property type="match status" value="1"/>
</dbReference>
<dbReference type="InterPro" id="IPR001179">
    <property type="entry name" value="PPIase_FKBP_dom"/>
</dbReference>
<dbReference type="Gene3D" id="3.10.50.40">
    <property type="match status" value="1"/>
</dbReference>
<dbReference type="GO" id="GO:0006457">
    <property type="term" value="P:protein folding"/>
    <property type="evidence" value="ECO:0007669"/>
    <property type="project" value="InterPro"/>
</dbReference>
<evidence type="ECO:0000256" key="6">
    <source>
        <dbReference type="PROSITE-ProRule" id="PRU00277"/>
    </source>
</evidence>
<dbReference type="RefSeq" id="WP_014956549.1">
    <property type="nucleotide sequence ID" value="NZ_FNLL01000004.1"/>
</dbReference>
<dbReference type="Pfam" id="PF01346">
    <property type="entry name" value="FKBP_N"/>
    <property type="match status" value="1"/>
</dbReference>
<dbReference type="Proteomes" id="UP000199608">
    <property type="component" value="Unassembled WGS sequence"/>
</dbReference>
<keyword evidence="10" id="KW-1185">Reference proteome</keyword>
<dbReference type="PANTHER" id="PTHR43811">
    <property type="entry name" value="FKBP-TYPE PEPTIDYL-PROLYL CIS-TRANS ISOMERASE FKPA"/>
    <property type="match status" value="1"/>
</dbReference>
<dbReference type="InterPro" id="IPR000774">
    <property type="entry name" value="PPIase_FKBP_N"/>
</dbReference>
<reference evidence="10" key="1">
    <citation type="submission" date="2016-10" db="EMBL/GenBank/DDBJ databases">
        <authorList>
            <person name="Varghese N."/>
            <person name="Submissions S."/>
        </authorList>
    </citation>
    <scope>NUCLEOTIDE SEQUENCE [LARGE SCALE GENOMIC DNA]</scope>
    <source>
        <strain evidence="10">DSM 3384</strain>
    </source>
</reference>
<evidence type="ECO:0000256" key="4">
    <source>
        <dbReference type="ARBA" id="ARBA00023110"/>
    </source>
</evidence>
<evidence type="ECO:0000256" key="1">
    <source>
        <dbReference type="ARBA" id="ARBA00000971"/>
    </source>
</evidence>
<dbReference type="Pfam" id="PF00254">
    <property type="entry name" value="FKBP_C"/>
    <property type="match status" value="1"/>
</dbReference>
<dbReference type="PANTHER" id="PTHR43811:SF19">
    <property type="entry name" value="39 KDA FK506-BINDING NUCLEAR PROTEIN"/>
    <property type="match status" value="1"/>
</dbReference>
<proteinExistence type="inferred from homology"/>
<gene>
    <name evidence="9" type="ORF">SAMN04487931_10460</name>
</gene>
<dbReference type="InterPro" id="IPR046357">
    <property type="entry name" value="PPIase_dom_sf"/>
</dbReference>
<dbReference type="AlphaFoldDB" id="A0A1H2FC60"/>
<comment type="similarity">
    <text evidence="2 7">Belongs to the FKBP-type PPIase family.</text>
</comment>
<evidence type="ECO:0000256" key="7">
    <source>
        <dbReference type="RuleBase" id="RU003915"/>
    </source>
</evidence>